<dbReference type="STRING" id="1384054.N790_00260"/>
<dbReference type="GO" id="GO:0046872">
    <property type="term" value="F:metal ion binding"/>
    <property type="evidence" value="ECO:0007669"/>
    <property type="project" value="InterPro"/>
</dbReference>
<evidence type="ECO:0000313" key="3">
    <source>
        <dbReference type="Proteomes" id="UP000029392"/>
    </source>
</evidence>
<proteinExistence type="predicted"/>
<protein>
    <recommendedName>
        <fullName evidence="1">HMA domain-containing protein</fullName>
    </recommendedName>
</protein>
<dbReference type="InterPro" id="IPR006121">
    <property type="entry name" value="HMA_dom"/>
</dbReference>
<dbReference type="Gene3D" id="3.30.70.100">
    <property type="match status" value="1"/>
</dbReference>
<reference evidence="2 3" key="1">
    <citation type="submission" date="2013-09" db="EMBL/GenBank/DDBJ databases">
        <title>Genome sequencing of Arenimonas malthae.</title>
        <authorList>
            <person name="Chen F."/>
            <person name="Wang G."/>
        </authorList>
    </citation>
    <scope>NUCLEOTIDE SEQUENCE [LARGE SCALE GENOMIC DNA]</scope>
    <source>
        <strain evidence="2 3">CC-JY-1</strain>
    </source>
</reference>
<name>A0A091BKC9_9GAMM</name>
<evidence type="ECO:0000259" key="1">
    <source>
        <dbReference type="PROSITE" id="PS50846"/>
    </source>
</evidence>
<dbReference type="CDD" id="cd00371">
    <property type="entry name" value="HMA"/>
    <property type="match status" value="1"/>
</dbReference>
<dbReference type="eggNOG" id="COG2608">
    <property type="taxonomic scope" value="Bacteria"/>
</dbReference>
<feature type="domain" description="HMA" evidence="1">
    <location>
        <begin position="1"/>
        <end position="55"/>
    </location>
</feature>
<keyword evidence="3" id="KW-1185">Reference proteome</keyword>
<dbReference type="InterPro" id="IPR036163">
    <property type="entry name" value="HMA_dom_sf"/>
</dbReference>
<dbReference type="Pfam" id="PF00403">
    <property type="entry name" value="HMA"/>
    <property type="match status" value="1"/>
</dbReference>
<sequence length="70" mass="6795">MECGSCAVLVPRVLKALDPGAEVKVDLLAGTVDVAGALDAGQVVAALAAEGYSAVPAEPAPKSCCGTCHG</sequence>
<dbReference type="AlphaFoldDB" id="A0A091BKC9"/>
<evidence type="ECO:0000313" key="2">
    <source>
        <dbReference type="EMBL" id="KFN52236.1"/>
    </source>
</evidence>
<dbReference type="Proteomes" id="UP000029392">
    <property type="component" value="Unassembled WGS sequence"/>
</dbReference>
<accession>A0A091BKC9</accession>
<organism evidence="2 3">
    <name type="scientific">Arenimonas malthae CC-JY-1</name>
    <dbReference type="NCBI Taxonomy" id="1384054"/>
    <lineage>
        <taxon>Bacteria</taxon>
        <taxon>Pseudomonadati</taxon>
        <taxon>Pseudomonadota</taxon>
        <taxon>Gammaproteobacteria</taxon>
        <taxon>Lysobacterales</taxon>
        <taxon>Lysobacteraceae</taxon>
        <taxon>Arenimonas</taxon>
    </lineage>
</organism>
<dbReference type="SUPFAM" id="SSF55008">
    <property type="entry name" value="HMA, heavy metal-associated domain"/>
    <property type="match status" value="1"/>
</dbReference>
<comment type="caution">
    <text evidence="2">The sequence shown here is derived from an EMBL/GenBank/DDBJ whole genome shotgun (WGS) entry which is preliminary data.</text>
</comment>
<dbReference type="PROSITE" id="PS50846">
    <property type="entry name" value="HMA_2"/>
    <property type="match status" value="1"/>
</dbReference>
<dbReference type="PATRIC" id="fig|1384054.3.peg.47"/>
<dbReference type="EMBL" id="AVCH01000001">
    <property type="protein sequence ID" value="KFN52236.1"/>
    <property type="molecule type" value="Genomic_DNA"/>
</dbReference>
<gene>
    <name evidence="2" type="ORF">N790_00260</name>
</gene>